<evidence type="ECO:0000256" key="4">
    <source>
        <dbReference type="ARBA" id="ARBA00022723"/>
    </source>
</evidence>
<dbReference type="SUPFAM" id="SSF88723">
    <property type="entry name" value="PIN domain-like"/>
    <property type="match status" value="1"/>
</dbReference>
<feature type="domain" description="PIN" evidence="9">
    <location>
        <begin position="4"/>
        <end position="125"/>
    </location>
</feature>
<comment type="function">
    <text evidence="8">Toxic component of a toxin-antitoxin (TA) system. An RNase.</text>
</comment>
<feature type="binding site" evidence="8">
    <location>
        <position position="98"/>
    </location>
    <ligand>
        <name>Mg(2+)</name>
        <dbReference type="ChEBI" id="CHEBI:18420"/>
    </ligand>
</feature>
<dbReference type="InterPro" id="IPR050556">
    <property type="entry name" value="Type_II_TA_system_RNase"/>
</dbReference>
<comment type="caution">
    <text evidence="10">The sequence shown here is derived from an EMBL/GenBank/DDBJ whole genome shotgun (WGS) entry which is preliminary data.</text>
</comment>
<dbReference type="EC" id="3.1.-.-" evidence="8"/>
<comment type="cofactor">
    <cofactor evidence="1 8">
        <name>Mg(2+)</name>
        <dbReference type="ChEBI" id="CHEBI:18420"/>
    </cofactor>
</comment>
<comment type="similarity">
    <text evidence="7 8">Belongs to the PINc/VapC protein family.</text>
</comment>
<keyword evidence="3 8" id="KW-0540">Nuclease</keyword>
<keyword evidence="11" id="KW-1185">Reference proteome</keyword>
<dbReference type="Gene3D" id="3.40.50.1010">
    <property type="entry name" value="5'-nuclease"/>
    <property type="match status" value="1"/>
</dbReference>
<protein>
    <recommendedName>
        <fullName evidence="8">Ribonuclease VapC</fullName>
        <shortName evidence="8">RNase VapC</shortName>
        <ecNumber evidence="8">3.1.-.-</ecNumber>
    </recommendedName>
    <alternativeName>
        <fullName evidence="8">Toxin VapC</fullName>
    </alternativeName>
</protein>
<feature type="binding site" evidence="8">
    <location>
        <position position="6"/>
    </location>
    <ligand>
        <name>Mg(2+)</name>
        <dbReference type="ChEBI" id="CHEBI:18420"/>
    </ligand>
</feature>
<sequence>MKLMLDTNICIAIIKQKPPAVLLQFEAYQIGDIGISTVTLAELRYGVAKSQQREANQAALDAFVLPLEIADFDEAATLYYGSLRASLEKQGTPIGPLDTMIAAHALSLDVTLVTNNTKEFARVDRLKLADWLNQ</sequence>
<dbReference type="RefSeq" id="WP_379075173.1">
    <property type="nucleotide sequence ID" value="NZ_JBHTJW010000002.1"/>
</dbReference>
<dbReference type="InterPro" id="IPR029060">
    <property type="entry name" value="PIN-like_dom_sf"/>
</dbReference>
<dbReference type="CDD" id="cd09881">
    <property type="entry name" value="PIN_VapC4-5_FitB-like"/>
    <property type="match status" value="1"/>
</dbReference>
<name>A0ABW3GG52_9PROT</name>
<gene>
    <name evidence="8" type="primary">vapC</name>
    <name evidence="10" type="ORF">ACFQ1T_07030</name>
</gene>
<evidence type="ECO:0000313" key="11">
    <source>
        <dbReference type="Proteomes" id="UP001597106"/>
    </source>
</evidence>
<evidence type="ECO:0000256" key="5">
    <source>
        <dbReference type="ARBA" id="ARBA00022801"/>
    </source>
</evidence>
<evidence type="ECO:0000259" key="9">
    <source>
        <dbReference type="Pfam" id="PF01850"/>
    </source>
</evidence>
<keyword evidence="6 8" id="KW-0460">Magnesium</keyword>
<accession>A0ABW3GG52</accession>
<keyword evidence="2 8" id="KW-1277">Toxin-antitoxin system</keyword>
<evidence type="ECO:0000256" key="3">
    <source>
        <dbReference type="ARBA" id="ARBA00022722"/>
    </source>
</evidence>
<dbReference type="PANTHER" id="PTHR33653:SF1">
    <property type="entry name" value="RIBONUCLEASE VAPC2"/>
    <property type="match status" value="1"/>
</dbReference>
<organism evidence="10 11">
    <name type="scientific">Methylophilus glucosoxydans</name>
    <dbReference type="NCBI Taxonomy" id="752553"/>
    <lineage>
        <taxon>Bacteria</taxon>
        <taxon>Pseudomonadati</taxon>
        <taxon>Pseudomonadota</taxon>
        <taxon>Betaproteobacteria</taxon>
        <taxon>Nitrosomonadales</taxon>
        <taxon>Methylophilaceae</taxon>
        <taxon>Methylophilus</taxon>
    </lineage>
</organism>
<reference evidence="11" key="1">
    <citation type="journal article" date="2019" name="Int. J. Syst. Evol. Microbiol.">
        <title>The Global Catalogue of Microorganisms (GCM) 10K type strain sequencing project: providing services to taxonomists for standard genome sequencing and annotation.</title>
        <authorList>
            <consortium name="The Broad Institute Genomics Platform"/>
            <consortium name="The Broad Institute Genome Sequencing Center for Infectious Disease"/>
            <person name="Wu L."/>
            <person name="Ma J."/>
        </authorList>
    </citation>
    <scope>NUCLEOTIDE SEQUENCE [LARGE SCALE GENOMIC DNA]</scope>
    <source>
        <strain evidence="11">CCUG 59685</strain>
    </source>
</reference>
<evidence type="ECO:0000256" key="2">
    <source>
        <dbReference type="ARBA" id="ARBA00022649"/>
    </source>
</evidence>
<keyword evidence="4 8" id="KW-0479">Metal-binding</keyword>
<keyword evidence="8" id="KW-0800">Toxin</keyword>
<dbReference type="InterPro" id="IPR022907">
    <property type="entry name" value="VapC_family"/>
</dbReference>
<dbReference type="Proteomes" id="UP001597106">
    <property type="component" value="Unassembled WGS sequence"/>
</dbReference>
<dbReference type="PANTHER" id="PTHR33653">
    <property type="entry name" value="RIBONUCLEASE VAPC2"/>
    <property type="match status" value="1"/>
</dbReference>
<evidence type="ECO:0000256" key="8">
    <source>
        <dbReference type="HAMAP-Rule" id="MF_00265"/>
    </source>
</evidence>
<evidence type="ECO:0000256" key="1">
    <source>
        <dbReference type="ARBA" id="ARBA00001946"/>
    </source>
</evidence>
<evidence type="ECO:0000313" key="10">
    <source>
        <dbReference type="EMBL" id="MFD0929530.1"/>
    </source>
</evidence>
<dbReference type="EMBL" id="JBHTJW010000002">
    <property type="protein sequence ID" value="MFD0929530.1"/>
    <property type="molecule type" value="Genomic_DNA"/>
</dbReference>
<proteinExistence type="inferred from homology"/>
<evidence type="ECO:0000256" key="7">
    <source>
        <dbReference type="ARBA" id="ARBA00038093"/>
    </source>
</evidence>
<evidence type="ECO:0000256" key="6">
    <source>
        <dbReference type="ARBA" id="ARBA00022842"/>
    </source>
</evidence>
<dbReference type="InterPro" id="IPR002716">
    <property type="entry name" value="PIN_dom"/>
</dbReference>
<keyword evidence="5 8" id="KW-0378">Hydrolase</keyword>
<dbReference type="HAMAP" id="MF_00265">
    <property type="entry name" value="VapC_Nob1"/>
    <property type="match status" value="1"/>
</dbReference>
<dbReference type="Pfam" id="PF01850">
    <property type="entry name" value="PIN"/>
    <property type="match status" value="1"/>
</dbReference>